<dbReference type="PANTHER" id="PTHR11909">
    <property type="entry name" value="CASEIN KINASE-RELATED"/>
    <property type="match status" value="1"/>
</dbReference>
<protein>
    <recommendedName>
        <fullName evidence="2">Protein kinase domain-containing protein</fullName>
    </recommendedName>
</protein>
<gene>
    <name evidence="3" type="ORF">DICVIV_06590</name>
</gene>
<dbReference type="Pfam" id="PF00069">
    <property type="entry name" value="Pkinase"/>
    <property type="match status" value="1"/>
</dbReference>
<dbReference type="InterPro" id="IPR000719">
    <property type="entry name" value="Prot_kinase_dom"/>
</dbReference>
<dbReference type="GO" id="GO:0004672">
    <property type="term" value="F:protein kinase activity"/>
    <property type="evidence" value="ECO:0007669"/>
    <property type="project" value="InterPro"/>
</dbReference>
<organism evidence="3 4">
    <name type="scientific">Dictyocaulus viviparus</name>
    <name type="common">Bovine lungworm</name>
    <dbReference type="NCBI Taxonomy" id="29172"/>
    <lineage>
        <taxon>Eukaryota</taxon>
        <taxon>Metazoa</taxon>
        <taxon>Ecdysozoa</taxon>
        <taxon>Nematoda</taxon>
        <taxon>Chromadorea</taxon>
        <taxon>Rhabditida</taxon>
        <taxon>Rhabditina</taxon>
        <taxon>Rhabditomorpha</taxon>
        <taxon>Strongyloidea</taxon>
        <taxon>Metastrongylidae</taxon>
        <taxon>Dictyocaulus</taxon>
    </lineage>
</organism>
<dbReference type="GO" id="GO:0005524">
    <property type="term" value="F:ATP binding"/>
    <property type="evidence" value="ECO:0007669"/>
    <property type="project" value="InterPro"/>
</dbReference>
<dbReference type="EMBL" id="KN716312">
    <property type="protein sequence ID" value="KJH47341.1"/>
    <property type="molecule type" value="Genomic_DNA"/>
</dbReference>
<dbReference type="Proteomes" id="UP000053766">
    <property type="component" value="Unassembled WGS sequence"/>
</dbReference>
<dbReference type="STRING" id="29172.A0A0D8XYB0"/>
<name>A0A0D8XYB0_DICVI</name>
<dbReference type="InterPro" id="IPR050235">
    <property type="entry name" value="CK1_Ser-Thr_kinase"/>
</dbReference>
<accession>A0A0D8XYB0</accession>
<dbReference type="PROSITE" id="PS50011">
    <property type="entry name" value="PROTEIN_KINASE_DOM"/>
    <property type="match status" value="1"/>
</dbReference>
<evidence type="ECO:0000313" key="4">
    <source>
        <dbReference type="Proteomes" id="UP000053766"/>
    </source>
</evidence>
<proteinExistence type="predicted"/>
<dbReference type="SMART" id="SM00220">
    <property type="entry name" value="S_TKc"/>
    <property type="match status" value="1"/>
</dbReference>
<evidence type="ECO:0000256" key="1">
    <source>
        <dbReference type="SAM" id="MobiDB-lite"/>
    </source>
</evidence>
<evidence type="ECO:0000259" key="2">
    <source>
        <dbReference type="PROSITE" id="PS50011"/>
    </source>
</evidence>
<keyword evidence="4" id="KW-1185">Reference proteome</keyword>
<dbReference type="SUPFAM" id="SSF56112">
    <property type="entry name" value="Protein kinase-like (PK-like)"/>
    <property type="match status" value="1"/>
</dbReference>
<dbReference type="Gene3D" id="1.10.510.10">
    <property type="entry name" value="Transferase(Phosphotransferase) domain 1"/>
    <property type="match status" value="1"/>
</dbReference>
<sequence length="355" mass="39919">MGSSCTDDPNMPQVGMVITHKVGRWKVLRNIASGPFSDVFIVADEGNTSKKYAMKCEKQEGNVRPVLKLDVLVLMAVRGHTGFPLFIAAGRTNAYRYCVMQLVGPDLGKLRRSLKDKRFSVSTALRVLQQTLRRLEVLHDSGWLCRDVKAPNFAIGLGQESGVIYMLDFGFSRKYKDQNGEIIPPRSAAALLGTFQYTSLASHAHKDQAPKDDLESWFYMAAELLKGPLPWSKINGHKEHQLIAEKKKHIRNAGRAEFMEGMPAEFDSILSMIDSMGFFDRPRYDVIHGLIDQAAQKLGLTLHEPLDWQENIRVLRKAEFVGELGQSHLASMKMDEEEDEDTDHSVDTTPIDIES</sequence>
<dbReference type="OrthoDB" id="5979581at2759"/>
<feature type="domain" description="Protein kinase" evidence="2">
    <location>
        <begin position="25"/>
        <end position="291"/>
    </location>
</feature>
<reference evidence="4" key="2">
    <citation type="journal article" date="2016" name="Sci. Rep.">
        <title>Dictyocaulus viviparus genome, variome and transcriptome elucidate lungworm biology and support future intervention.</title>
        <authorList>
            <person name="McNulty S.N."/>
            <person name="Strube C."/>
            <person name="Rosa B.A."/>
            <person name="Martin J.C."/>
            <person name="Tyagi R."/>
            <person name="Choi Y.J."/>
            <person name="Wang Q."/>
            <person name="Hallsworth Pepin K."/>
            <person name="Zhang X."/>
            <person name="Ozersky P."/>
            <person name="Wilson R.K."/>
            <person name="Sternberg P.W."/>
            <person name="Gasser R.B."/>
            <person name="Mitreva M."/>
        </authorList>
    </citation>
    <scope>NUCLEOTIDE SEQUENCE [LARGE SCALE GENOMIC DNA]</scope>
    <source>
        <strain evidence="4">HannoverDv2000</strain>
    </source>
</reference>
<dbReference type="AlphaFoldDB" id="A0A0D8XYB0"/>
<dbReference type="InterPro" id="IPR011009">
    <property type="entry name" value="Kinase-like_dom_sf"/>
</dbReference>
<reference evidence="3 4" key="1">
    <citation type="submission" date="2013-11" db="EMBL/GenBank/DDBJ databases">
        <title>Draft genome of the bovine lungworm Dictyocaulus viviparus.</title>
        <authorList>
            <person name="Mitreva M."/>
        </authorList>
    </citation>
    <scope>NUCLEOTIDE SEQUENCE [LARGE SCALE GENOMIC DNA]</scope>
    <source>
        <strain evidence="3 4">HannoverDv2000</strain>
    </source>
</reference>
<evidence type="ECO:0000313" key="3">
    <source>
        <dbReference type="EMBL" id="KJH47341.1"/>
    </source>
</evidence>
<feature type="region of interest" description="Disordered" evidence="1">
    <location>
        <begin position="332"/>
        <end position="355"/>
    </location>
</feature>